<comment type="subcellular location">
    <subcellularLocation>
        <location evidence="1">Cell outer membrane</location>
    </subcellularLocation>
</comment>
<protein>
    <submittedName>
        <fullName evidence="7">OmpA family protein</fullName>
    </submittedName>
</protein>
<gene>
    <name evidence="7" type="ORF">ACFSJ3_00585</name>
</gene>
<dbReference type="Pfam" id="PF18393">
    <property type="entry name" value="MotY_N"/>
    <property type="match status" value="1"/>
</dbReference>
<dbReference type="InterPro" id="IPR050330">
    <property type="entry name" value="Bact_OuterMem_StrucFunc"/>
</dbReference>
<feature type="signal peptide" evidence="5">
    <location>
        <begin position="1"/>
        <end position="20"/>
    </location>
</feature>
<keyword evidence="3" id="KW-0998">Cell outer membrane</keyword>
<evidence type="ECO:0000313" key="8">
    <source>
        <dbReference type="Proteomes" id="UP001597380"/>
    </source>
</evidence>
<dbReference type="InterPro" id="IPR036737">
    <property type="entry name" value="OmpA-like_sf"/>
</dbReference>
<evidence type="ECO:0000256" key="1">
    <source>
        <dbReference type="ARBA" id="ARBA00004442"/>
    </source>
</evidence>
<evidence type="ECO:0000313" key="7">
    <source>
        <dbReference type="EMBL" id="MFD2094466.1"/>
    </source>
</evidence>
<dbReference type="Gene3D" id="2.60.40.2540">
    <property type="match status" value="1"/>
</dbReference>
<feature type="chain" id="PRO_5046361853" evidence="5">
    <location>
        <begin position="21"/>
        <end position="288"/>
    </location>
</feature>
<sequence length="288" mass="32947">MKVKLSLLAIGLMLSNTASAGLRTYAAGLEDSQWTLASDTRLECRLEHKVPNYGQVKFSSRASKLNNLGFEMDMRLTSDQHTPVELQSVAPNWKPGLPSQRIGETTLYRQFDGYVDQNGAWVMLHELEKGMQPTLYYSDWHQRRDKVAVGLSSVNFRQQYYKFLSCVDQLLPFGFEDIAYTVLNYKSNSDQLNKESQRKLDMIGEYLKLAPAVELVLVDAYTDSYGGRWHNEQLSIKRAKSVKTYLAKQGLDESRIKTEGHGEKRHIATNDTVIGRDKNRRVVIRMSR</sequence>
<feature type="domain" description="OmpA-like" evidence="6">
    <location>
        <begin position="173"/>
        <end position="288"/>
    </location>
</feature>
<evidence type="ECO:0000256" key="4">
    <source>
        <dbReference type="PROSITE-ProRule" id="PRU00473"/>
    </source>
</evidence>
<evidence type="ECO:0000256" key="3">
    <source>
        <dbReference type="ARBA" id="ARBA00023237"/>
    </source>
</evidence>
<evidence type="ECO:0000259" key="6">
    <source>
        <dbReference type="PROSITE" id="PS51123"/>
    </source>
</evidence>
<dbReference type="InterPro" id="IPR006664">
    <property type="entry name" value="OMP_bac"/>
</dbReference>
<dbReference type="PRINTS" id="PR01021">
    <property type="entry name" value="OMPADOMAIN"/>
</dbReference>
<dbReference type="SUPFAM" id="SSF103088">
    <property type="entry name" value="OmpA-like"/>
    <property type="match status" value="1"/>
</dbReference>
<dbReference type="EMBL" id="JBHUHT010000003">
    <property type="protein sequence ID" value="MFD2094466.1"/>
    <property type="molecule type" value="Genomic_DNA"/>
</dbReference>
<keyword evidence="5" id="KW-0732">Signal</keyword>
<dbReference type="Gene3D" id="3.30.1330.60">
    <property type="entry name" value="OmpA-like domain"/>
    <property type="match status" value="1"/>
</dbReference>
<dbReference type="Proteomes" id="UP001597380">
    <property type="component" value="Unassembled WGS sequence"/>
</dbReference>
<dbReference type="InterPro" id="IPR006665">
    <property type="entry name" value="OmpA-like"/>
</dbReference>
<comment type="caution">
    <text evidence="7">The sequence shown here is derived from an EMBL/GenBank/DDBJ whole genome shotgun (WGS) entry which is preliminary data.</text>
</comment>
<proteinExistence type="predicted"/>
<dbReference type="InterPro" id="IPR041544">
    <property type="entry name" value="MotY_N"/>
</dbReference>
<dbReference type="PROSITE" id="PS51123">
    <property type="entry name" value="OMPA_2"/>
    <property type="match status" value="1"/>
</dbReference>
<keyword evidence="2 4" id="KW-0472">Membrane</keyword>
<dbReference type="PANTHER" id="PTHR30329">
    <property type="entry name" value="STATOR ELEMENT OF FLAGELLAR MOTOR COMPLEX"/>
    <property type="match status" value="1"/>
</dbReference>
<evidence type="ECO:0000256" key="2">
    <source>
        <dbReference type="ARBA" id="ARBA00023136"/>
    </source>
</evidence>
<dbReference type="PRINTS" id="PR01023">
    <property type="entry name" value="NAFLGMOTY"/>
</dbReference>
<dbReference type="CDD" id="cd07185">
    <property type="entry name" value="OmpA_C-like"/>
    <property type="match status" value="1"/>
</dbReference>
<evidence type="ECO:0000256" key="5">
    <source>
        <dbReference type="SAM" id="SignalP"/>
    </source>
</evidence>
<dbReference type="PANTHER" id="PTHR30329:SF21">
    <property type="entry name" value="LIPOPROTEIN YIAD-RELATED"/>
    <property type="match status" value="1"/>
</dbReference>
<accession>A0ABW4XII2</accession>
<dbReference type="Pfam" id="PF00691">
    <property type="entry name" value="OmpA"/>
    <property type="match status" value="1"/>
</dbReference>
<keyword evidence="8" id="KW-1185">Reference proteome</keyword>
<reference evidence="8" key="1">
    <citation type="journal article" date="2019" name="Int. J. Syst. Evol. Microbiol.">
        <title>The Global Catalogue of Microorganisms (GCM) 10K type strain sequencing project: providing services to taxonomists for standard genome sequencing and annotation.</title>
        <authorList>
            <consortium name="The Broad Institute Genomics Platform"/>
            <consortium name="The Broad Institute Genome Sequencing Center for Infectious Disease"/>
            <person name="Wu L."/>
            <person name="Ma J."/>
        </authorList>
    </citation>
    <scope>NUCLEOTIDE SEQUENCE [LARGE SCALE GENOMIC DNA]</scope>
    <source>
        <strain evidence="8">CGMCC 1.10992</strain>
    </source>
</reference>
<organism evidence="7 8">
    <name type="scientific">Corallincola platygyrae</name>
    <dbReference type="NCBI Taxonomy" id="1193278"/>
    <lineage>
        <taxon>Bacteria</taxon>
        <taxon>Pseudomonadati</taxon>
        <taxon>Pseudomonadota</taxon>
        <taxon>Gammaproteobacteria</taxon>
        <taxon>Alteromonadales</taxon>
        <taxon>Psychromonadaceae</taxon>
        <taxon>Corallincola</taxon>
    </lineage>
</organism>
<dbReference type="RefSeq" id="WP_345337695.1">
    <property type="nucleotide sequence ID" value="NZ_BAABLI010000003.1"/>
</dbReference>
<name>A0ABW4XII2_9GAMM</name>